<evidence type="ECO:0000313" key="2">
    <source>
        <dbReference type="Proteomes" id="UP000798662"/>
    </source>
</evidence>
<protein>
    <submittedName>
        <fullName evidence="1">Uncharacterized protein</fullName>
    </submittedName>
</protein>
<comment type="caution">
    <text evidence="1">The sequence shown here is derived from an EMBL/GenBank/DDBJ whole genome shotgun (WGS) entry which is preliminary data.</text>
</comment>
<accession>A0ACC3CDS9</accession>
<name>A0ACC3CDS9_PYRYE</name>
<dbReference type="Proteomes" id="UP000798662">
    <property type="component" value="Chromosome 3"/>
</dbReference>
<reference evidence="1" key="1">
    <citation type="submission" date="2019-11" db="EMBL/GenBank/DDBJ databases">
        <title>Nori genome reveals adaptations in red seaweeds to the harsh intertidal environment.</title>
        <authorList>
            <person name="Wang D."/>
            <person name="Mao Y."/>
        </authorList>
    </citation>
    <scope>NUCLEOTIDE SEQUENCE</scope>
    <source>
        <tissue evidence="1">Gametophyte</tissue>
    </source>
</reference>
<dbReference type="EMBL" id="CM020620">
    <property type="protein sequence ID" value="KAK1868240.1"/>
    <property type="molecule type" value="Genomic_DNA"/>
</dbReference>
<organism evidence="1 2">
    <name type="scientific">Pyropia yezoensis</name>
    <name type="common">Susabi-nori</name>
    <name type="synonym">Porphyra yezoensis</name>
    <dbReference type="NCBI Taxonomy" id="2788"/>
    <lineage>
        <taxon>Eukaryota</taxon>
        <taxon>Rhodophyta</taxon>
        <taxon>Bangiophyceae</taxon>
        <taxon>Bangiales</taxon>
        <taxon>Bangiaceae</taxon>
        <taxon>Pyropia</taxon>
    </lineage>
</organism>
<sequence>MVGIGVMGLDAQRELAGKERLTDPNDRRSELDTICQEGVVERFLRDLLSADFVRRFFSGADRRRVTRLQGEAQEEVGNTLRHTPWLGTQSRAQIVRKMQAAKTYVGGPTRPDTDADVVVPRELSNTTYATGLSSLNTALNRRRWVPLHDPSATDAWGNPAGPILASRINAAYFPRRNALYINATIVGWPVLPTHPALAGATPAATEYGALGFLFRHEYGHGLDSTGIRYDDDVVLGDGGWTPADREAFKNRTNCMVRLYDSYPPSVDPETGANITPAWAPPP</sequence>
<evidence type="ECO:0000313" key="1">
    <source>
        <dbReference type="EMBL" id="KAK1868240.1"/>
    </source>
</evidence>
<proteinExistence type="predicted"/>
<keyword evidence="2" id="KW-1185">Reference proteome</keyword>
<gene>
    <name evidence="1" type="ORF">I4F81_010734</name>
</gene>